<protein>
    <recommendedName>
        <fullName evidence="4">UPAR/Ly6 domain-containing protein</fullName>
    </recommendedName>
</protein>
<evidence type="ECO:0000313" key="5">
    <source>
        <dbReference type="EMBL" id="CAH3103431.1"/>
    </source>
</evidence>
<evidence type="ECO:0000256" key="2">
    <source>
        <dbReference type="ARBA" id="ARBA00023157"/>
    </source>
</evidence>
<dbReference type="SUPFAM" id="SSF57302">
    <property type="entry name" value="Snake toxin-like"/>
    <property type="match status" value="2"/>
</dbReference>
<dbReference type="Pfam" id="PF00021">
    <property type="entry name" value="UPAR_LY6"/>
    <property type="match status" value="2"/>
</dbReference>
<organism evidence="5 6">
    <name type="scientific">Pocillopora meandrina</name>
    <dbReference type="NCBI Taxonomy" id="46732"/>
    <lineage>
        <taxon>Eukaryota</taxon>
        <taxon>Metazoa</taxon>
        <taxon>Cnidaria</taxon>
        <taxon>Anthozoa</taxon>
        <taxon>Hexacorallia</taxon>
        <taxon>Scleractinia</taxon>
        <taxon>Astrocoeniina</taxon>
        <taxon>Pocilloporidae</taxon>
        <taxon>Pocillopora</taxon>
    </lineage>
</organism>
<name>A0AAU9W6C4_9CNID</name>
<dbReference type="CDD" id="cd00117">
    <property type="entry name" value="TFP"/>
    <property type="match status" value="1"/>
</dbReference>
<dbReference type="EMBL" id="CALNXJ010000009">
    <property type="protein sequence ID" value="CAH3103431.1"/>
    <property type="molecule type" value="Genomic_DNA"/>
</dbReference>
<proteinExistence type="predicted"/>
<dbReference type="SMART" id="SM00134">
    <property type="entry name" value="LU"/>
    <property type="match status" value="1"/>
</dbReference>
<sequence length="218" mass="23754">MYLLFIHFFITISFLVFLSYFTSSLFLLLYQVNSLMCYQCESYSSPADCASKEIQTTCVGGSVRCATVEAKYESHSISSLVIVKGCAPTAACDGEIDICGQGEGMECDIQCCSGDLCNDDYVEGSVVKDSFCHACVSNSSMADCIESQTQEQCSLKENRCGVMFAHQGEISLFRKGCIPDDFCSSLCQNGHIEGDPSIECELYCCEGSLCNDENMGAK</sequence>
<evidence type="ECO:0000256" key="3">
    <source>
        <dbReference type="SAM" id="Phobius"/>
    </source>
</evidence>
<reference evidence="5 6" key="1">
    <citation type="submission" date="2022-05" db="EMBL/GenBank/DDBJ databases">
        <authorList>
            <consortium name="Genoscope - CEA"/>
            <person name="William W."/>
        </authorList>
    </citation>
    <scope>NUCLEOTIDE SEQUENCE [LARGE SCALE GENOMIC DNA]</scope>
</reference>
<evidence type="ECO:0000313" key="6">
    <source>
        <dbReference type="Proteomes" id="UP001159428"/>
    </source>
</evidence>
<keyword evidence="3" id="KW-1133">Transmembrane helix</keyword>
<dbReference type="PANTHER" id="PTHR10036">
    <property type="entry name" value="CD59 GLYCOPROTEIN"/>
    <property type="match status" value="1"/>
</dbReference>
<feature type="domain" description="UPAR/Ly6" evidence="4">
    <location>
        <begin position="35"/>
        <end position="130"/>
    </location>
</feature>
<keyword evidence="6" id="KW-1185">Reference proteome</keyword>
<comment type="caution">
    <text evidence="5">The sequence shown here is derived from an EMBL/GenBank/DDBJ whole genome shotgun (WGS) entry which is preliminary data.</text>
</comment>
<dbReference type="AlphaFoldDB" id="A0AAU9W6C4"/>
<dbReference type="InterPro" id="IPR045860">
    <property type="entry name" value="Snake_toxin-like_sf"/>
</dbReference>
<keyword evidence="2" id="KW-1015">Disulfide bond</keyword>
<dbReference type="PANTHER" id="PTHR10036:SF3">
    <property type="entry name" value="PROTEIN SLEEPLESS-RELATED"/>
    <property type="match status" value="1"/>
</dbReference>
<accession>A0AAU9W6C4</accession>
<keyword evidence="3" id="KW-0812">Transmembrane</keyword>
<feature type="transmembrane region" description="Helical" evidence="3">
    <location>
        <begin position="6"/>
        <end position="29"/>
    </location>
</feature>
<keyword evidence="1" id="KW-0732">Signal</keyword>
<evidence type="ECO:0000256" key="1">
    <source>
        <dbReference type="ARBA" id="ARBA00022729"/>
    </source>
</evidence>
<dbReference type="Proteomes" id="UP001159428">
    <property type="component" value="Unassembled WGS sequence"/>
</dbReference>
<dbReference type="Gene3D" id="2.10.60.10">
    <property type="entry name" value="CD59"/>
    <property type="match status" value="2"/>
</dbReference>
<gene>
    <name evidence="5" type="ORF">PMEA_00035122</name>
</gene>
<evidence type="ECO:0000259" key="4">
    <source>
        <dbReference type="SMART" id="SM00134"/>
    </source>
</evidence>
<dbReference type="InterPro" id="IPR016054">
    <property type="entry name" value="LY6_UPA_recep-like"/>
</dbReference>
<keyword evidence="3" id="KW-0472">Membrane</keyword>